<accession>A0ABQ6K2B0</accession>
<dbReference type="InterPro" id="IPR002104">
    <property type="entry name" value="Integrase_catalytic"/>
</dbReference>
<keyword evidence="7" id="KW-1185">Reference proteome</keyword>
<evidence type="ECO:0000313" key="7">
    <source>
        <dbReference type="Proteomes" id="UP001157034"/>
    </source>
</evidence>
<dbReference type="PANTHER" id="PTHR30349:SF41">
    <property type="entry name" value="INTEGRASE_RECOMBINASE PROTEIN MJ0367-RELATED"/>
    <property type="match status" value="1"/>
</dbReference>
<reference evidence="7" key="1">
    <citation type="journal article" date="2019" name="Int. J. Syst. Evol. Microbiol.">
        <title>The Global Catalogue of Microorganisms (GCM) 10K type strain sequencing project: providing services to taxonomists for standard genome sequencing and annotation.</title>
        <authorList>
            <consortium name="The Broad Institute Genomics Platform"/>
            <consortium name="The Broad Institute Genome Sequencing Center for Infectious Disease"/>
            <person name="Wu L."/>
            <person name="Ma J."/>
        </authorList>
    </citation>
    <scope>NUCLEOTIDE SEQUENCE [LARGE SCALE GENOMIC DNA]</scope>
    <source>
        <strain evidence="7">NBRC 108894</strain>
    </source>
</reference>
<dbReference type="PROSITE" id="PS51898">
    <property type="entry name" value="TYR_RECOMBINASE"/>
    <property type="match status" value="1"/>
</dbReference>
<dbReference type="InterPro" id="IPR050090">
    <property type="entry name" value="Tyrosine_recombinase_XerCD"/>
</dbReference>
<proteinExistence type="inferred from homology"/>
<evidence type="ECO:0000313" key="6">
    <source>
        <dbReference type="EMBL" id="GMA94752.1"/>
    </source>
</evidence>
<dbReference type="CDD" id="cd01189">
    <property type="entry name" value="INT_ICEBs1_C_like"/>
    <property type="match status" value="1"/>
</dbReference>
<sequence>MKDVDLDRNRLWVRQNAVYVKGFVIVGTPKTHQQRMVPFPSFLSDEITSALLERRDDDLVFPGRFGQPQITPTKQDGSWFERALRLAELSPMTIHDLRHTAASLAVSAGANVKAVQKMLGHKSAAMTLDVYADLFDDDLSAVAERLDDVVRSSIVGKTWALDHSGRSHVGSKRLKSPEIRASSEGGTRTRDTTIMSRVL</sequence>
<comment type="similarity">
    <text evidence="1">Belongs to the 'phage' integrase family.</text>
</comment>
<comment type="caution">
    <text evidence="6">The sequence shown here is derived from an EMBL/GenBank/DDBJ whole genome shotgun (WGS) entry which is preliminary data.</text>
</comment>
<evidence type="ECO:0000256" key="4">
    <source>
        <dbReference type="SAM" id="MobiDB-lite"/>
    </source>
</evidence>
<keyword evidence="2" id="KW-0238">DNA-binding</keyword>
<dbReference type="Gene3D" id="1.10.443.10">
    <property type="entry name" value="Intergrase catalytic core"/>
    <property type="match status" value="1"/>
</dbReference>
<dbReference type="SUPFAM" id="SSF56349">
    <property type="entry name" value="DNA breaking-rejoining enzymes"/>
    <property type="match status" value="1"/>
</dbReference>
<feature type="domain" description="Tyr recombinase" evidence="5">
    <location>
        <begin position="1"/>
        <end position="144"/>
    </location>
</feature>
<gene>
    <name evidence="6" type="ORF">GCM10025881_15760</name>
</gene>
<evidence type="ECO:0000256" key="1">
    <source>
        <dbReference type="ARBA" id="ARBA00008857"/>
    </source>
</evidence>
<keyword evidence="3" id="KW-0233">DNA recombination</keyword>
<name>A0ABQ6K2B0_9MICO</name>
<evidence type="ECO:0000256" key="3">
    <source>
        <dbReference type="ARBA" id="ARBA00023172"/>
    </source>
</evidence>
<feature type="region of interest" description="Disordered" evidence="4">
    <location>
        <begin position="166"/>
        <end position="199"/>
    </location>
</feature>
<dbReference type="Pfam" id="PF00589">
    <property type="entry name" value="Phage_integrase"/>
    <property type="match status" value="1"/>
</dbReference>
<protein>
    <recommendedName>
        <fullName evidence="5">Tyr recombinase domain-containing protein</fullName>
    </recommendedName>
</protein>
<evidence type="ECO:0000256" key="2">
    <source>
        <dbReference type="ARBA" id="ARBA00023125"/>
    </source>
</evidence>
<dbReference type="InterPro" id="IPR013762">
    <property type="entry name" value="Integrase-like_cat_sf"/>
</dbReference>
<evidence type="ECO:0000259" key="5">
    <source>
        <dbReference type="PROSITE" id="PS51898"/>
    </source>
</evidence>
<dbReference type="InterPro" id="IPR011010">
    <property type="entry name" value="DNA_brk_join_enz"/>
</dbReference>
<dbReference type="PANTHER" id="PTHR30349">
    <property type="entry name" value="PHAGE INTEGRASE-RELATED"/>
    <property type="match status" value="1"/>
</dbReference>
<organism evidence="6 7">
    <name type="scientific">Pseudolysinimonas kribbensis</name>
    <dbReference type="NCBI Taxonomy" id="433641"/>
    <lineage>
        <taxon>Bacteria</taxon>
        <taxon>Bacillati</taxon>
        <taxon>Actinomycetota</taxon>
        <taxon>Actinomycetes</taxon>
        <taxon>Micrococcales</taxon>
        <taxon>Microbacteriaceae</taxon>
        <taxon>Pseudolysinimonas</taxon>
    </lineage>
</organism>
<dbReference type="EMBL" id="BSVB01000001">
    <property type="protein sequence ID" value="GMA94752.1"/>
    <property type="molecule type" value="Genomic_DNA"/>
</dbReference>
<dbReference type="Proteomes" id="UP001157034">
    <property type="component" value="Unassembled WGS sequence"/>
</dbReference>